<proteinExistence type="predicted"/>
<reference evidence="6" key="1">
    <citation type="journal article" date="2015" name="Nature">
        <title>Complex archaea that bridge the gap between prokaryotes and eukaryotes.</title>
        <authorList>
            <person name="Spang A."/>
            <person name="Saw J.H."/>
            <person name="Jorgensen S.L."/>
            <person name="Zaremba-Niedzwiedzka K."/>
            <person name="Martijn J."/>
            <person name="Lind A.E."/>
            <person name="van Eijk R."/>
            <person name="Schleper C."/>
            <person name="Guy L."/>
            <person name="Ettema T.J."/>
        </authorList>
    </citation>
    <scope>NUCLEOTIDE SEQUENCE</scope>
</reference>
<dbReference type="PANTHER" id="PTHR33546:SF1">
    <property type="entry name" value="LARGE, MULTIFUNCTIONAL SECRETED PROTEIN"/>
    <property type="match status" value="1"/>
</dbReference>
<dbReference type="GO" id="GO:0020037">
    <property type="term" value="F:heme binding"/>
    <property type="evidence" value="ECO:0007669"/>
    <property type="project" value="InterPro"/>
</dbReference>
<keyword evidence="2" id="KW-0479">Metal-binding</keyword>
<dbReference type="NCBIfam" id="TIGR02603">
    <property type="entry name" value="CxxCH_TIGR02603"/>
    <property type="match status" value="1"/>
</dbReference>
<keyword evidence="4" id="KW-0812">Transmembrane</keyword>
<evidence type="ECO:0000256" key="2">
    <source>
        <dbReference type="ARBA" id="ARBA00022723"/>
    </source>
</evidence>
<evidence type="ECO:0000256" key="1">
    <source>
        <dbReference type="ARBA" id="ARBA00022617"/>
    </source>
</evidence>
<dbReference type="InterPro" id="IPR013427">
    <property type="entry name" value="Haem-bd_dom_put"/>
</dbReference>
<sequence>MKSRLKIIGLTAVIVIIFVYICSYLDEISGTFVSKGPKGINPEAGENIFWKKGRCGNCHRVGNRGSARRCPNQFNLAIRADERAKERGLSSGTEYLVESLVDPKAYVVEGFAPIMPKVYEPPILLHRNEILAVLTYLQSFGKEPDVSEVMRFIDKIPRVPVKKFKPWESPIPASVSEGERLFFDATSPTGCIACHMVDGRGGELGPDLSNIGSIQAPQYIMDSIMRPSEVIVPGFETVFLETVDGIPFQGVLKSKEGDSVILVRKRGAKIEVITISKDEVEELFMQELSMMPENFGELLTLRQFYSLVKYLISLK</sequence>
<feature type="domain" description="Cytochrome c" evidence="5">
    <location>
        <begin position="40"/>
        <end position="157"/>
    </location>
</feature>
<dbReference type="PANTHER" id="PTHR33546">
    <property type="entry name" value="LARGE, MULTIFUNCTIONAL SECRETED PROTEIN-RELATED"/>
    <property type="match status" value="1"/>
</dbReference>
<keyword evidence="4" id="KW-1133">Transmembrane helix</keyword>
<keyword evidence="3" id="KW-0408">Iron</keyword>
<feature type="domain" description="Cytochrome c" evidence="5">
    <location>
        <begin position="173"/>
        <end position="315"/>
    </location>
</feature>
<keyword evidence="1" id="KW-0349">Heme</keyword>
<dbReference type="PROSITE" id="PS51007">
    <property type="entry name" value="CYTC"/>
    <property type="match status" value="2"/>
</dbReference>
<name>A0A0F9L629_9ZZZZ</name>
<evidence type="ECO:0000259" key="5">
    <source>
        <dbReference type="PROSITE" id="PS51007"/>
    </source>
</evidence>
<dbReference type="EMBL" id="LAZR01011877">
    <property type="protein sequence ID" value="KKM55924.1"/>
    <property type="molecule type" value="Genomic_DNA"/>
</dbReference>
<dbReference type="GO" id="GO:0009055">
    <property type="term" value="F:electron transfer activity"/>
    <property type="evidence" value="ECO:0007669"/>
    <property type="project" value="InterPro"/>
</dbReference>
<feature type="transmembrane region" description="Helical" evidence="4">
    <location>
        <begin position="7"/>
        <end position="26"/>
    </location>
</feature>
<evidence type="ECO:0000313" key="6">
    <source>
        <dbReference type="EMBL" id="KKM55924.1"/>
    </source>
</evidence>
<comment type="caution">
    <text evidence="6">The sequence shown here is derived from an EMBL/GenBank/DDBJ whole genome shotgun (WGS) entry which is preliminary data.</text>
</comment>
<keyword evidence="4" id="KW-0472">Membrane</keyword>
<gene>
    <name evidence="6" type="ORF">LCGC14_1552180</name>
</gene>
<dbReference type="InterPro" id="IPR036909">
    <property type="entry name" value="Cyt_c-like_dom_sf"/>
</dbReference>
<evidence type="ECO:0000256" key="3">
    <source>
        <dbReference type="ARBA" id="ARBA00023004"/>
    </source>
</evidence>
<dbReference type="Pfam" id="PF00034">
    <property type="entry name" value="Cytochrom_C"/>
    <property type="match status" value="1"/>
</dbReference>
<dbReference type="Gene3D" id="1.10.760.10">
    <property type="entry name" value="Cytochrome c-like domain"/>
    <property type="match status" value="2"/>
</dbReference>
<dbReference type="InterPro" id="IPR009056">
    <property type="entry name" value="Cyt_c-like_dom"/>
</dbReference>
<accession>A0A0F9L629</accession>
<organism evidence="6">
    <name type="scientific">marine sediment metagenome</name>
    <dbReference type="NCBI Taxonomy" id="412755"/>
    <lineage>
        <taxon>unclassified sequences</taxon>
        <taxon>metagenomes</taxon>
        <taxon>ecological metagenomes</taxon>
    </lineage>
</organism>
<dbReference type="AlphaFoldDB" id="A0A0F9L629"/>
<dbReference type="SUPFAM" id="SSF46626">
    <property type="entry name" value="Cytochrome c"/>
    <property type="match status" value="2"/>
</dbReference>
<dbReference type="GO" id="GO:0046872">
    <property type="term" value="F:metal ion binding"/>
    <property type="evidence" value="ECO:0007669"/>
    <property type="project" value="UniProtKB-KW"/>
</dbReference>
<evidence type="ECO:0000256" key="4">
    <source>
        <dbReference type="SAM" id="Phobius"/>
    </source>
</evidence>
<protein>
    <recommendedName>
        <fullName evidence="5">Cytochrome c domain-containing protein</fullName>
    </recommendedName>
</protein>